<dbReference type="GeneID" id="87828634"/>
<name>A0AAN6UA76_9PEZI</name>
<reference evidence="2" key="1">
    <citation type="journal article" date="2023" name="Mol. Phylogenet. Evol.">
        <title>Genome-scale phylogeny and comparative genomics of the fungal order Sordariales.</title>
        <authorList>
            <person name="Hensen N."/>
            <person name="Bonometti L."/>
            <person name="Westerberg I."/>
            <person name="Brannstrom I.O."/>
            <person name="Guillou S."/>
            <person name="Cros-Aarteil S."/>
            <person name="Calhoun S."/>
            <person name="Haridas S."/>
            <person name="Kuo A."/>
            <person name="Mondo S."/>
            <person name="Pangilinan J."/>
            <person name="Riley R."/>
            <person name="LaButti K."/>
            <person name="Andreopoulos B."/>
            <person name="Lipzen A."/>
            <person name="Chen C."/>
            <person name="Yan M."/>
            <person name="Daum C."/>
            <person name="Ng V."/>
            <person name="Clum A."/>
            <person name="Steindorff A."/>
            <person name="Ohm R.A."/>
            <person name="Martin F."/>
            <person name="Silar P."/>
            <person name="Natvig D.O."/>
            <person name="Lalanne C."/>
            <person name="Gautier V."/>
            <person name="Ament-Velasquez S.L."/>
            <person name="Kruys A."/>
            <person name="Hutchinson M.I."/>
            <person name="Powell A.J."/>
            <person name="Barry K."/>
            <person name="Miller A.N."/>
            <person name="Grigoriev I.V."/>
            <person name="Debuchy R."/>
            <person name="Gladieux P."/>
            <person name="Hiltunen Thoren M."/>
            <person name="Johannesson H."/>
        </authorList>
    </citation>
    <scope>NUCLEOTIDE SEQUENCE</scope>
    <source>
        <strain evidence="2">CBS 731.68</strain>
    </source>
</reference>
<gene>
    <name evidence="2" type="ORF">N657DRAFT_639912</name>
</gene>
<evidence type="ECO:0000313" key="2">
    <source>
        <dbReference type="EMBL" id="KAK4129315.1"/>
    </source>
</evidence>
<proteinExistence type="inferred from homology"/>
<evidence type="ECO:0000313" key="3">
    <source>
        <dbReference type="Proteomes" id="UP001302602"/>
    </source>
</evidence>
<dbReference type="InterPro" id="IPR015419">
    <property type="entry name" value="CTAG/Pcc1"/>
</dbReference>
<comment type="caution">
    <text evidence="2">The sequence shown here is derived from an EMBL/GenBank/DDBJ whole genome shotgun (WGS) entry which is preliminary data.</text>
</comment>
<reference evidence="2" key="2">
    <citation type="submission" date="2023-05" db="EMBL/GenBank/DDBJ databases">
        <authorList>
            <consortium name="Lawrence Berkeley National Laboratory"/>
            <person name="Steindorff A."/>
            <person name="Hensen N."/>
            <person name="Bonometti L."/>
            <person name="Westerberg I."/>
            <person name="Brannstrom I.O."/>
            <person name="Guillou S."/>
            <person name="Cros-Aarteil S."/>
            <person name="Calhoun S."/>
            <person name="Haridas S."/>
            <person name="Kuo A."/>
            <person name="Mondo S."/>
            <person name="Pangilinan J."/>
            <person name="Riley R."/>
            <person name="Labutti K."/>
            <person name="Andreopoulos B."/>
            <person name="Lipzen A."/>
            <person name="Chen C."/>
            <person name="Yanf M."/>
            <person name="Daum C."/>
            <person name="Ng V."/>
            <person name="Clum A."/>
            <person name="Ohm R."/>
            <person name="Martin F."/>
            <person name="Silar P."/>
            <person name="Natvig D."/>
            <person name="Lalanne C."/>
            <person name="Gautier V."/>
            <person name="Ament-Velasquez S.L."/>
            <person name="Kruys A."/>
            <person name="Hutchinson M.I."/>
            <person name="Powell A.J."/>
            <person name="Barry K."/>
            <person name="Miller A.N."/>
            <person name="Grigoriev I.V."/>
            <person name="Debuchy R."/>
            <person name="Gladieux P."/>
            <person name="Thoren M.H."/>
            <person name="Johannesson H."/>
        </authorList>
    </citation>
    <scope>NUCLEOTIDE SEQUENCE</scope>
    <source>
        <strain evidence="2">CBS 731.68</strain>
    </source>
</reference>
<dbReference type="PANTHER" id="PTHR31283:SF5">
    <property type="entry name" value="EKC_KEOPS COMPLEX SUBUNIT LAGE3"/>
    <property type="match status" value="1"/>
</dbReference>
<dbReference type="Proteomes" id="UP001302602">
    <property type="component" value="Unassembled WGS sequence"/>
</dbReference>
<dbReference type="AlphaFoldDB" id="A0AAN6UA76"/>
<comment type="similarity">
    <text evidence="1">Belongs to the CTAG/PCC1 family.</text>
</comment>
<dbReference type="FunFam" id="3.30.310.50:FF:000011">
    <property type="entry name" value="Transcription factor Pcc1"/>
    <property type="match status" value="1"/>
</dbReference>
<dbReference type="GO" id="GO:0070525">
    <property type="term" value="P:tRNA threonylcarbamoyladenosine metabolic process"/>
    <property type="evidence" value="ECO:0007669"/>
    <property type="project" value="TreeGrafter"/>
</dbReference>
<evidence type="ECO:0000256" key="1">
    <source>
        <dbReference type="ARBA" id="ARBA00007073"/>
    </source>
</evidence>
<protein>
    <submittedName>
        <fullName evidence="2">Pcc1-domain-containing protein</fullName>
    </submittedName>
</protein>
<dbReference type="GO" id="GO:0000408">
    <property type="term" value="C:EKC/KEOPS complex"/>
    <property type="evidence" value="ECO:0007669"/>
    <property type="project" value="TreeGrafter"/>
</dbReference>
<dbReference type="Gene3D" id="3.30.310.50">
    <property type="entry name" value="Alpha-D-phosphohexomutase, C-terminal domain"/>
    <property type="match status" value="1"/>
</dbReference>
<dbReference type="PANTHER" id="PTHR31283">
    <property type="entry name" value="EKC/KEOPS COMPLEX SUBUNIT PCC1 FAMILY MEMBER"/>
    <property type="match status" value="1"/>
</dbReference>
<sequence>MSSITSRQTSKPPKFVSASATMATDTSNAFPCALTLDIPFPDARLASVALQALSVDKELSSLVKRDLTAVTAEGSSDPTVLRVEYKAATNRMLRVAVNSFLESLALVLEVQEELDVDAVEALHAQGARG</sequence>
<accession>A0AAN6UA76</accession>
<dbReference type="RefSeq" id="XP_062653086.1">
    <property type="nucleotide sequence ID" value="XM_062791865.1"/>
</dbReference>
<dbReference type="Pfam" id="PF09341">
    <property type="entry name" value="Pcc1"/>
    <property type="match status" value="1"/>
</dbReference>
<dbReference type="EMBL" id="MU853223">
    <property type="protein sequence ID" value="KAK4129315.1"/>
    <property type="molecule type" value="Genomic_DNA"/>
</dbReference>
<organism evidence="2 3">
    <name type="scientific">Parathielavia appendiculata</name>
    <dbReference type="NCBI Taxonomy" id="2587402"/>
    <lineage>
        <taxon>Eukaryota</taxon>
        <taxon>Fungi</taxon>
        <taxon>Dikarya</taxon>
        <taxon>Ascomycota</taxon>
        <taxon>Pezizomycotina</taxon>
        <taxon>Sordariomycetes</taxon>
        <taxon>Sordariomycetidae</taxon>
        <taxon>Sordariales</taxon>
        <taxon>Chaetomiaceae</taxon>
        <taxon>Parathielavia</taxon>
    </lineage>
</organism>
<keyword evidence="3" id="KW-1185">Reference proteome</keyword>